<dbReference type="SUPFAM" id="SSF48452">
    <property type="entry name" value="TPR-like"/>
    <property type="match status" value="2"/>
</dbReference>
<evidence type="ECO:0000256" key="2">
    <source>
        <dbReference type="ARBA" id="ARBA00022803"/>
    </source>
</evidence>
<feature type="repeat" description="TPR" evidence="3">
    <location>
        <begin position="122"/>
        <end position="155"/>
    </location>
</feature>
<evidence type="ECO:0000256" key="3">
    <source>
        <dbReference type="PROSITE-ProRule" id="PRU00339"/>
    </source>
</evidence>
<sequence>MSLLKFESMLKTNSVFFFDLVEFEEIVVHYLDVGKISLAKKAIKLGLEQHPASVDLKLLRVEIHLCDNELDAASKLLKKIELLAPNNEEVFIQKSTIQSKKGLHKDAILLLNKALALTEDKVDVWSLIGMEYLYLDDFDNARLNFAKCIDVDYEDYSALYNIMYCFDMEKQHEAAVKYLNSYLEINPYCEVAWHQLGRQYFILENYKQALISFDYAVLIDEFFIGAYLEKAKTLEELENYQEAIDNYLITLELDDPTAFVYIRIGECYEKLLKIEKAISYYKKAVHEDPLLDKGWVLLTSLYYEKGNFQKAAYYISKALKIEDDNALYWRHYAQINLKLSFFEEAVTGFRNCLKLGDKSPEIYLGLVDVLSFLGEFNDALKVVLNAQKNYKDFAEFEYRLAGLFFILDKEKYAFNHLINGMKIDYEYSSVLKELFPLVYENEKIQKLLKDFKKSIE</sequence>
<dbReference type="EMBL" id="CP071795">
    <property type="protein sequence ID" value="QTD37137.1"/>
    <property type="molecule type" value="Genomic_DNA"/>
</dbReference>
<proteinExistence type="predicted"/>
<name>A0ABX7STC1_9FLAO</name>
<gene>
    <name evidence="4" type="ORF">JL193_13585</name>
</gene>
<dbReference type="InterPro" id="IPR011990">
    <property type="entry name" value="TPR-like_helical_dom_sf"/>
</dbReference>
<dbReference type="Pfam" id="PF13181">
    <property type="entry name" value="TPR_8"/>
    <property type="match status" value="1"/>
</dbReference>
<keyword evidence="1" id="KW-0677">Repeat</keyword>
<keyword evidence="5" id="KW-1185">Reference proteome</keyword>
<dbReference type="PROSITE" id="PS50005">
    <property type="entry name" value="TPR"/>
    <property type="match status" value="4"/>
</dbReference>
<dbReference type="PANTHER" id="PTHR44858">
    <property type="entry name" value="TETRATRICOPEPTIDE REPEAT PROTEIN 6"/>
    <property type="match status" value="1"/>
</dbReference>
<dbReference type="Pfam" id="PF13432">
    <property type="entry name" value="TPR_16"/>
    <property type="match status" value="1"/>
</dbReference>
<dbReference type="InterPro" id="IPR019734">
    <property type="entry name" value="TPR_rpt"/>
</dbReference>
<feature type="repeat" description="TPR" evidence="3">
    <location>
        <begin position="258"/>
        <end position="291"/>
    </location>
</feature>
<keyword evidence="2 3" id="KW-0802">TPR repeat</keyword>
<protein>
    <submittedName>
        <fullName evidence="4">Tetratricopeptide repeat protein</fullName>
    </submittedName>
</protein>
<dbReference type="Gene3D" id="1.25.40.10">
    <property type="entry name" value="Tetratricopeptide repeat domain"/>
    <property type="match status" value="3"/>
</dbReference>
<dbReference type="InterPro" id="IPR050498">
    <property type="entry name" value="Ycf3"/>
</dbReference>
<dbReference type="Proteomes" id="UP000663935">
    <property type="component" value="Chromosome"/>
</dbReference>
<feature type="repeat" description="TPR" evidence="3">
    <location>
        <begin position="190"/>
        <end position="223"/>
    </location>
</feature>
<feature type="repeat" description="TPR" evidence="3">
    <location>
        <begin position="292"/>
        <end position="325"/>
    </location>
</feature>
<organism evidence="4 5">
    <name type="scientific">Polaribacter batillariae</name>
    <dbReference type="NCBI Taxonomy" id="2808900"/>
    <lineage>
        <taxon>Bacteria</taxon>
        <taxon>Pseudomonadati</taxon>
        <taxon>Bacteroidota</taxon>
        <taxon>Flavobacteriia</taxon>
        <taxon>Flavobacteriales</taxon>
        <taxon>Flavobacteriaceae</taxon>
    </lineage>
</organism>
<reference evidence="4 5" key="1">
    <citation type="submission" date="2021-03" db="EMBL/GenBank/DDBJ databases">
        <title>Complete genome of Polaribacter_sp.G4M1.</title>
        <authorList>
            <person name="Jeong S.W."/>
            <person name="Bae J.W."/>
        </authorList>
    </citation>
    <scope>NUCLEOTIDE SEQUENCE [LARGE SCALE GENOMIC DNA]</scope>
    <source>
        <strain evidence="4 5">G4M1</strain>
    </source>
</reference>
<evidence type="ECO:0000313" key="5">
    <source>
        <dbReference type="Proteomes" id="UP000663935"/>
    </source>
</evidence>
<dbReference type="PANTHER" id="PTHR44858:SF1">
    <property type="entry name" value="UDP-N-ACETYLGLUCOSAMINE--PEPTIDE N-ACETYLGLUCOSAMINYLTRANSFERASE SPINDLY-RELATED"/>
    <property type="match status" value="1"/>
</dbReference>
<dbReference type="SMART" id="SM00028">
    <property type="entry name" value="TPR"/>
    <property type="match status" value="9"/>
</dbReference>
<accession>A0ABX7STC1</accession>
<dbReference type="RefSeq" id="WP_207971312.1">
    <property type="nucleotide sequence ID" value="NZ_CP071795.1"/>
</dbReference>
<evidence type="ECO:0000256" key="1">
    <source>
        <dbReference type="ARBA" id="ARBA00022737"/>
    </source>
</evidence>
<evidence type="ECO:0000313" key="4">
    <source>
        <dbReference type="EMBL" id="QTD37137.1"/>
    </source>
</evidence>